<dbReference type="EMBL" id="SSTD01015294">
    <property type="protein sequence ID" value="TYK03182.1"/>
    <property type="molecule type" value="Genomic_DNA"/>
</dbReference>
<organism evidence="1 3">
    <name type="scientific">Cucumis melo var. makuwa</name>
    <name type="common">Oriental melon</name>
    <dbReference type="NCBI Taxonomy" id="1194695"/>
    <lineage>
        <taxon>Eukaryota</taxon>
        <taxon>Viridiplantae</taxon>
        <taxon>Streptophyta</taxon>
        <taxon>Embryophyta</taxon>
        <taxon>Tracheophyta</taxon>
        <taxon>Spermatophyta</taxon>
        <taxon>Magnoliopsida</taxon>
        <taxon>eudicotyledons</taxon>
        <taxon>Gunneridae</taxon>
        <taxon>Pentapetalae</taxon>
        <taxon>rosids</taxon>
        <taxon>fabids</taxon>
        <taxon>Cucurbitales</taxon>
        <taxon>Cucurbitaceae</taxon>
        <taxon>Benincaseae</taxon>
        <taxon>Cucumis</taxon>
    </lineage>
</organism>
<dbReference type="InterPro" id="IPR021109">
    <property type="entry name" value="Peptidase_aspartic_dom_sf"/>
</dbReference>
<dbReference type="Proteomes" id="UP000321947">
    <property type="component" value="Unassembled WGS sequence"/>
</dbReference>
<accession>A0A5A7UMB5</accession>
<dbReference type="CDD" id="cd00303">
    <property type="entry name" value="retropepsin_like"/>
    <property type="match status" value="1"/>
</dbReference>
<dbReference type="OrthoDB" id="1934862at2759"/>
<dbReference type="AlphaFoldDB" id="A0A5A7UMB5"/>
<evidence type="ECO:0000313" key="4">
    <source>
        <dbReference type="Proteomes" id="UP000321947"/>
    </source>
</evidence>
<dbReference type="Gene3D" id="2.40.70.10">
    <property type="entry name" value="Acid Proteases"/>
    <property type="match status" value="1"/>
</dbReference>
<reference evidence="3 4" key="1">
    <citation type="submission" date="2019-08" db="EMBL/GenBank/DDBJ databases">
        <title>Draft genome sequences of two oriental melons (Cucumis melo L. var makuwa).</title>
        <authorList>
            <person name="Kwon S.-Y."/>
        </authorList>
    </citation>
    <scope>NUCLEOTIDE SEQUENCE [LARGE SCALE GENOMIC DNA]</scope>
    <source>
        <strain evidence="4">cv. Chang Bougi</strain>
        <strain evidence="3">cv. SW 3</strain>
        <tissue evidence="1">Leaf</tissue>
    </source>
</reference>
<dbReference type="SUPFAM" id="SSF50630">
    <property type="entry name" value="Acid proteases"/>
    <property type="match status" value="1"/>
</dbReference>
<name>A0A5A7UMB5_CUCMM</name>
<dbReference type="Proteomes" id="UP000321393">
    <property type="component" value="Unassembled WGS sequence"/>
</dbReference>
<dbReference type="PANTHER" id="PTHR15503:SF45">
    <property type="entry name" value="RNA-DIRECTED DNA POLYMERASE HOMOLOG"/>
    <property type="match status" value="1"/>
</dbReference>
<dbReference type="InterPro" id="IPR032567">
    <property type="entry name" value="RTL1-rel"/>
</dbReference>
<evidence type="ECO:0000313" key="3">
    <source>
        <dbReference type="Proteomes" id="UP000321393"/>
    </source>
</evidence>
<sequence length="383" mass="42614">MVAPLYDVPERVVEDTFMNGLLPWVRSEVVFCRSKGLPEMMEVAQMVENREIVRIEAKLSGYSGGKLTGQVNGNGKVASSSVAGESKGNTSFPIRTITLRSFGSNENRREGSYKRLLDAEFQARKEKGLCFRCNEKYSADHKCKMKEQHELRMFVVTEGKEEYEIVEEKEEKKELGRIEINEDITTVVELSINSVVGLNDPRTMKVRGKLLGEDVIILIDCGATHNFVLEKLAKKLILPIKETSHYGVILGSGAAVQGKGICEKLEVQLNNWKIVEDFLPVELGGVDVILGMQWLYSLGVTTVDWKNLSLTFSVDGKFVNIKGDSSLTKARISLKNMMKNWGDKDAGCLIECRSLEVKAVESYDCCLQNAEVLSSGPINSVIS</sequence>
<protein>
    <submittedName>
        <fullName evidence="1">Ty3-gypsy retrotransposon protein</fullName>
    </submittedName>
</protein>
<dbReference type="PANTHER" id="PTHR15503">
    <property type="entry name" value="LDOC1 RELATED"/>
    <property type="match status" value="1"/>
</dbReference>
<evidence type="ECO:0000313" key="2">
    <source>
        <dbReference type="EMBL" id="TYK03182.1"/>
    </source>
</evidence>
<gene>
    <name evidence="2" type="ORF">E5676_scaffold11G00870</name>
    <name evidence="1" type="ORF">E6C27_scaffold186G00250</name>
</gene>
<evidence type="ECO:0000313" key="1">
    <source>
        <dbReference type="EMBL" id="KAA0056334.1"/>
    </source>
</evidence>
<dbReference type="EMBL" id="SSTE01007511">
    <property type="protein sequence ID" value="KAA0056334.1"/>
    <property type="molecule type" value="Genomic_DNA"/>
</dbReference>
<proteinExistence type="predicted"/>
<dbReference type="Pfam" id="PF08284">
    <property type="entry name" value="RVP_2"/>
    <property type="match status" value="1"/>
</dbReference>
<comment type="caution">
    <text evidence="1">The sequence shown here is derived from an EMBL/GenBank/DDBJ whole genome shotgun (WGS) entry which is preliminary data.</text>
</comment>